<protein>
    <recommendedName>
        <fullName evidence="5">DUF885 domain-containing protein</fullName>
    </recommendedName>
</protein>
<dbReference type="PANTHER" id="PTHR33361">
    <property type="entry name" value="GLR0591 PROTEIN"/>
    <property type="match status" value="1"/>
</dbReference>
<sequence length="1559" mass="178574">MVADIAFEGGKSKGRIFLILFAVIAAITLIVGIVLIVLATEKKGDTDSKASSTSTSSAASSFCDYSEEAKRIRLEEIILRAKKKYYEKHPFMLPQDPDASREEIKKKYTAYNPTPDYIKSVTDAARSLYNEVKEIKVDSKKLKPRERKALSQLKHYLKTVFGQPFDMNFYAGDWMMGPTFYCHPRQQVICNLGAHLQGLLRSLKPENLQDIELIEEKLKTHKKGILRYIENLKMGKLHGMVYSQDACEAGRNALRNRFLKIALKNERGVLYEKYVSQALNDDYYSKITDEMKSQWKSNHNGITVNESLSEYLVEYMGKPMTELLRYLQYEHYRYCVPSNVSSGLASLPLAHVWYDGKENTSWPTNPELSNGDRLNGSEAYAMILPYFTTNDMTPMDVHRLGWEQLKMLYPLAKEAAKSATGEQNEATAIKKFKEQLNSTDEYFNNEAFPKNESDEDAHAKCSNIEDAKKYCPTRWKTLEKWFTEARSVMSMLYPKITDMFYFAGDKHSTPNCPVELRPDLNPSSGIQSYDGSDAMCTKPAHYNIPFFLDRLGPRFSEWSINAHEARPGHHIQIQGNREHFEDTCGGPIGWLSSKTYYTAFLEGWGLYAENPLISNDTDVYDGRPLKKYGMLKWQIWRAVRMIVDTGLHYTGMKRDEAIKLFVDNAWDDSDFTRKEVTRYQSWPGQSTAYMVGRIALLKNRDHAKTALGKDFDLKDFHYQVLSQGSSPLAFLEEHIENYVECVKEPKKEGCSEILNPPKRGKAKSKDNKSAKNLHQGSTPLGGMRWNRSKSRIFLILFAAIAAIALIVGIVLIVLATKKKGETDNEASSTSTSPAASSFCDYSEEAKRIRLEEIIMRAKKTYYEKHPFMLPQDPDASREEIKKKYTAYNPTPDYIKSVTDAARSLYNEVKEIKVDSKKLKPRERKALSQLKHYLKTVFGQPFDMNFYAGDWMMGPTFYCHPRQQVICNLGAHLQGLLRSLKPENLQDIELIEEKLKTHKKGILRYIENLKMGKLHGMVHSQDACEAGRNALRNKFLEIALKNETGVLYEKYVSQALNSDYYSGITDEMKSQWKSSHNGMTVNESLSNYLVEYMGKPMTELLRYLQYEHYRYCVPSNVSSGLASLPLAHVWYDGKENTSWPTNPELSNGDRLNGSEAYAMILPYFTTNDMTPMDVHRLGWEQLKMLYPLAVEAAKSATGEQNETTAIKKFKEQLNSTDEYFNDEAFPKNESDEDAHAKCSNIEGAKKYCPTRWKTLEKWFTEARSVMSMLYPKITDMFYFAGDKHSTPNCPIELRPDLNPSSGIQSYDGSDSMCTKPAHYNIPFFLNRLGPRFSEWSVNAHEARPGHHIQIQGNREHFKDTCGGAIGWLSSKTYYTAFLEGWSLYAENPLISDDTDVYDGRPLKKYGMLKWQIWRAVRLIVDTGLHYTGMKRDEAIKLFVDNAWDDSDFTRKEVTRYQSWPGQSTAYMVGRIALLKYRDHAKTALGKDFDLKDFHYQVLSQGSSPLAFLEEHIENYVECVKEPKKEGCSEILNPPKRGKAKSNDDKSAKSLESFEAYRHYA</sequence>
<dbReference type="PANTHER" id="PTHR33361:SF2">
    <property type="entry name" value="DUF885 DOMAIN-CONTAINING PROTEIN"/>
    <property type="match status" value="1"/>
</dbReference>
<accession>A0AAU9X6D7</accession>
<gene>
    <name evidence="3" type="ORF">PMEA_00018455</name>
</gene>
<feature type="region of interest" description="Disordered" evidence="1">
    <location>
        <begin position="750"/>
        <end position="782"/>
    </location>
</feature>
<keyword evidence="2" id="KW-0472">Membrane</keyword>
<dbReference type="InterPro" id="IPR010281">
    <property type="entry name" value="DUF885"/>
</dbReference>
<feature type="transmembrane region" description="Helical" evidence="2">
    <location>
        <begin position="792"/>
        <end position="815"/>
    </location>
</feature>
<evidence type="ECO:0008006" key="5">
    <source>
        <dbReference type="Google" id="ProtNLM"/>
    </source>
</evidence>
<dbReference type="Pfam" id="PF05960">
    <property type="entry name" value="DUF885"/>
    <property type="match status" value="2"/>
</dbReference>
<keyword evidence="2" id="KW-1133">Transmembrane helix</keyword>
<evidence type="ECO:0000313" key="3">
    <source>
        <dbReference type="EMBL" id="CAH3138460.1"/>
    </source>
</evidence>
<feature type="transmembrane region" description="Helical" evidence="2">
    <location>
        <begin position="16"/>
        <end position="39"/>
    </location>
</feature>
<evidence type="ECO:0000256" key="2">
    <source>
        <dbReference type="SAM" id="Phobius"/>
    </source>
</evidence>
<dbReference type="EMBL" id="CALNXJ010000032">
    <property type="protein sequence ID" value="CAH3138460.1"/>
    <property type="molecule type" value="Genomic_DNA"/>
</dbReference>
<keyword evidence="4" id="KW-1185">Reference proteome</keyword>
<keyword evidence="2" id="KW-0812">Transmembrane</keyword>
<feature type="region of interest" description="Disordered" evidence="1">
    <location>
        <begin position="1525"/>
        <end position="1546"/>
    </location>
</feature>
<organism evidence="3 4">
    <name type="scientific">Pocillopora meandrina</name>
    <dbReference type="NCBI Taxonomy" id="46732"/>
    <lineage>
        <taxon>Eukaryota</taxon>
        <taxon>Metazoa</taxon>
        <taxon>Cnidaria</taxon>
        <taxon>Anthozoa</taxon>
        <taxon>Hexacorallia</taxon>
        <taxon>Scleractinia</taxon>
        <taxon>Astrocoeniina</taxon>
        <taxon>Pocilloporidae</taxon>
        <taxon>Pocillopora</taxon>
    </lineage>
</organism>
<dbReference type="Proteomes" id="UP001159428">
    <property type="component" value="Unassembled WGS sequence"/>
</dbReference>
<proteinExistence type="predicted"/>
<evidence type="ECO:0000313" key="4">
    <source>
        <dbReference type="Proteomes" id="UP001159428"/>
    </source>
</evidence>
<evidence type="ECO:0000256" key="1">
    <source>
        <dbReference type="SAM" id="MobiDB-lite"/>
    </source>
</evidence>
<reference evidence="3 4" key="1">
    <citation type="submission" date="2022-05" db="EMBL/GenBank/DDBJ databases">
        <authorList>
            <consortium name="Genoscope - CEA"/>
            <person name="William W."/>
        </authorList>
    </citation>
    <scope>NUCLEOTIDE SEQUENCE [LARGE SCALE GENOMIC DNA]</scope>
</reference>
<name>A0AAU9X6D7_9CNID</name>
<comment type="caution">
    <text evidence="3">The sequence shown here is derived from an EMBL/GenBank/DDBJ whole genome shotgun (WGS) entry which is preliminary data.</text>
</comment>